<dbReference type="EMBL" id="JBHLTC010000014">
    <property type="protein sequence ID" value="MFC0624956.1"/>
    <property type="molecule type" value="Genomic_DNA"/>
</dbReference>
<dbReference type="RefSeq" id="WP_380046859.1">
    <property type="nucleotide sequence ID" value="NZ_JBHLTC010000014.1"/>
</dbReference>
<name>A0ABV6QJZ9_9ACTN</name>
<gene>
    <name evidence="1" type="ORF">ACFFGN_12835</name>
</gene>
<organism evidence="1 2">
    <name type="scientific">Kribbella deserti</name>
    <dbReference type="NCBI Taxonomy" id="1926257"/>
    <lineage>
        <taxon>Bacteria</taxon>
        <taxon>Bacillati</taxon>
        <taxon>Actinomycetota</taxon>
        <taxon>Actinomycetes</taxon>
        <taxon>Propionibacteriales</taxon>
        <taxon>Kribbellaceae</taxon>
        <taxon>Kribbella</taxon>
    </lineage>
</organism>
<protein>
    <submittedName>
        <fullName evidence="1">Uncharacterized protein</fullName>
    </submittedName>
</protein>
<dbReference type="Proteomes" id="UP001589890">
    <property type="component" value="Unassembled WGS sequence"/>
</dbReference>
<keyword evidence="2" id="KW-1185">Reference proteome</keyword>
<reference evidence="1 2" key="1">
    <citation type="submission" date="2024-09" db="EMBL/GenBank/DDBJ databases">
        <authorList>
            <person name="Sun Q."/>
            <person name="Mori K."/>
        </authorList>
    </citation>
    <scope>NUCLEOTIDE SEQUENCE [LARGE SCALE GENOMIC DNA]</scope>
    <source>
        <strain evidence="1 2">CGMCC 1.15906</strain>
    </source>
</reference>
<evidence type="ECO:0000313" key="2">
    <source>
        <dbReference type="Proteomes" id="UP001589890"/>
    </source>
</evidence>
<sequence length="308" mass="32897">MTGPEARAQASAVLAAIDVENGTPAERLDRIERAIRAVSTIAAQVEDEIDRLSVLRMQESLHLLAGPAAPGVDRGVLLGLAAWDGTMYLDERFVTQPIQQLYDAPGTRHDVATLRRFRFALSEMFHQESHFLAAEGTSYADSAAAFLDPVVRLLEFGVTAAWTAKHLDEYLTGLGIAQLAPGIEQVELPVGYPAYVPAVEALTAGLGELIRQPADEVLRRLNAATPAQKWEGVTWLLLGAVVPPQHRAAAAPRVRRAMHAPLAVMATLDTSDSIEAAIQNASAGAGRAAIAAGLAEVEMFRRELATGS</sequence>
<accession>A0ABV6QJZ9</accession>
<evidence type="ECO:0000313" key="1">
    <source>
        <dbReference type="EMBL" id="MFC0624956.1"/>
    </source>
</evidence>
<proteinExistence type="predicted"/>
<comment type="caution">
    <text evidence="1">The sequence shown here is derived from an EMBL/GenBank/DDBJ whole genome shotgun (WGS) entry which is preliminary data.</text>
</comment>